<accession>A0A517Z982</accession>
<dbReference type="NCBIfam" id="TIGR03165">
    <property type="entry name" value="F1F0_chp_2"/>
    <property type="match status" value="1"/>
</dbReference>
<dbReference type="RefSeq" id="WP_145370259.1">
    <property type="nucleotide sequence ID" value="NZ_CP036275.1"/>
</dbReference>
<keyword evidence="2" id="KW-0812">Transmembrane</keyword>
<dbReference type="InterPro" id="IPR017581">
    <property type="entry name" value="AtpR-like"/>
</dbReference>
<dbReference type="Proteomes" id="UP000320496">
    <property type="component" value="Chromosome"/>
</dbReference>
<keyword evidence="2" id="KW-1133">Transmembrane helix</keyword>
<feature type="transmembrane region" description="Helical" evidence="2">
    <location>
        <begin position="6"/>
        <end position="29"/>
    </location>
</feature>
<proteinExistence type="predicted"/>
<dbReference type="OrthoDB" id="467414at2"/>
<protein>
    <submittedName>
        <fullName evidence="3">N-ATPase, AtpR subunit</fullName>
    </submittedName>
</protein>
<feature type="transmembrane region" description="Helical" evidence="2">
    <location>
        <begin position="41"/>
        <end position="61"/>
    </location>
</feature>
<reference evidence="3 4" key="1">
    <citation type="submission" date="2019-02" db="EMBL/GenBank/DDBJ databases">
        <title>Deep-cultivation of Planctomycetes and their phenomic and genomic characterization uncovers novel biology.</title>
        <authorList>
            <person name="Wiegand S."/>
            <person name="Jogler M."/>
            <person name="Boedeker C."/>
            <person name="Pinto D."/>
            <person name="Vollmers J."/>
            <person name="Rivas-Marin E."/>
            <person name="Kohn T."/>
            <person name="Peeters S.H."/>
            <person name="Heuer A."/>
            <person name="Rast P."/>
            <person name="Oberbeckmann S."/>
            <person name="Bunk B."/>
            <person name="Jeske O."/>
            <person name="Meyerdierks A."/>
            <person name="Storesund J.E."/>
            <person name="Kallscheuer N."/>
            <person name="Luecker S."/>
            <person name="Lage O.M."/>
            <person name="Pohl T."/>
            <person name="Merkel B.J."/>
            <person name="Hornburger P."/>
            <person name="Mueller R.-W."/>
            <person name="Bruemmer F."/>
            <person name="Labrenz M."/>
            <person name="Spormann A.M."/>
            <person name="Op den Camp H."/>
            <person name="Overmann J."/>
            <person name="Amann R."/>
            <person name="Jetten M.S.M."/>
            <person name="Mascher T."/>
            <person name="Medema M.H."/>
            <person name="Devos D.P."/>
            <person name="Kaster A.-K."/>
            <person name="Ovreas L."/>
            <person name="Rohde M."/>
            <person name="Galperin M.Y."/>
            <person name="Jogler C."/>
        </authorList>
    </citation>
    <scope>NUCLEOTIDE SEQUENCE [LARGE SCALE GENOMIC DNA]</scope>
    <source>
        <strain evidence="3 4">Mal4</strain>
    </source>
</reference>
<evidence type="ECO:0000313" key="3">
    <source>
        <dbReference type="EMBL" id="QDU39035.1"/>
    </source>
</evidence>
<name>A0A517Z982_9PLAN</name>
<evidence type="ECO:0000256" key="2">
    <source>
        <dbReference type="SAM" id="Phobius"/>
    </source>
</evidence>
<feature type="transmembrane region" description="Helical" evidence="2">
    <location>
        <begin position="67"/>
        <end position="85"/>
    </location>
</feature>
<sequence length="116" mass="12517">MNDVSATQFAMAIAGGFGLGMVFFGGLWWTLRRLPDARHPALLVAVSFVVRMVIAVGGLYFVMGTHWQRAIAGLLGFLAARWFILRRVRRDLAHRSPDASDAGSAQSVPNGSVSAT</sequence>
<organism evidence="3 4">
    <name type="scientific">Maioricimonas rarisocia</name>
    <dbReference type="NCBI Taxonomy" id="2528026"/>
    <lineage>
        <taxon>Bacteria</taxon>
        <taxon>Pseudomonadati</taxon>
        <taxon>Planctomycetota</taxon>
        <taxon>Planctomycetia</taxon>
        <taxon>Planctomycetales</taxon>
        <taxon>Planctomycetaceae</taxon>
        <taxon>Maioricimonas</taxon>
    </lineage>
</organism>
<keyword evidence="2" id="KW-0472">Membrane</keyword>
<gene>
    <name evidence="3" type="ORF">Mal4_33680</name>
</gene>
<feature type="region of interest" description="Disordered" evidence="1">
    <location>
        <begin position="95"/>
        <end position="116"/>
    </location>
</feature>
<dbReference type="EMBL" id="CP036275">
    <property type="protein sequence ID" value="QDU39035.1"/>
    <property type="molecule type" value="Genomic_DNA"/>
</dbReference>
<dbReference type="Pfam" id="PF12966">
    <property type="entry name" value="AtpR"/>
    <property type="match status" value="1"/>
</dbReference>
<evidence type="ECO:0000256" key="1">
    <source>
        <dbReference type="SAM" id="MobiDB-lite"/>
    </source>
</evidence>
<feature type="compositionally biased region" description="Polar residues" evidence="1">
    <location>
        <begin position="103"/>
        <end position="116"/>
    </location>
</feature>
<keyword evidence="4" id="KW-1185">Reference proteome</keyword>
<dbReference type="AlphaFoldDB" id="A0A517Z982"/>
<evidence type="ECO:0000313" key="4">
    <source>
        <dbReference type="Proteomes" id="UP000320496"/>
    </source>
</evidence>
<dbReference type="KEGG" id="mri:Mal4_33680"/>